<keyword evidence="6" id="KW-1185">Reference proteome</keyword>
<dbReference type="EC" id="1.1.1.1" evidence="5"/>
<evidence type="ECO:0000313" key="6">
    <source>
        <dbReference type="Proteomes" id="UP000019426"/>
    </source>
</evidence>
<dbReference type="HOGENOM" id="CLU_007207_0_4_9"/>
<dbReference type="PANTHER" id="PTHR11496">
    <property type="entry name" value="ALCOHOL DEHYDROGENASE"/>
    <property type="match status" value="1"/>
</dbReference>
<dbReference type="InterPro" id="IPR001670">
    <property type="entry name" value="ADH_Fe/GldA"/>
</dbReference>
<dbReference type="AlphaFoldDB" id="W6RUK2"/>
<dbReference type="OrthoDB" id="9804734at2"/>
<dbReference type="Proteomes" id="UP000019426">
    <property type="component" value="Chromosome M2/40_rep1"/>
</dbReference>
<accession>W6RUK2</accession>
<dbReference type="Gene3D" id="1.20.1090.10">
    <property type="entry name" value="Dehydroquinate synthase-like - alpha domain"/>
    <property type="match status" value="1"/>
</dbReference>
<dbReference type="SUPFAM" id="SSF56796">
    <property type="entry name" value="Dehydroquinate synthase-like"/>
    <property type="match status" value="1"/>
</dbReference>
<sequence>MWEKSISITEISEIRTKTNLYLGVGAISKINDIAKELSNKGIKKVILLTGKSSYIKNGAWDHVEPALKNNGIEYVLFNKITPNPNSYDCDEATKLSIEFGAQAVIGIGGGSPIDSAKTVAIMSCYPEHSTSDLYELKFAPEKALPIIAINTTHGTGSEVNRFAVVSLLDKDYKPAIAYDVCYPLYSIDDAKLMTGLSKNQTSYTAVDAVNHVIEACTSLVASPYCMLLAKETVSLVAKYLPKALENGEDLEARYYLTYASMIAGTCFDNGMLHLTHALEHPLSAVKPDLSHGLGLGVILPAVIRAIYPARPEVLAEVLAPIAPGLKGTADETEVAAEKVKTWLQSVGVTDTLTTLGFSENDVKKLVDLSFNTPSLDSLLGLAPVKATEELVENIYTQSL</sequence>
<dbReference type="Pfam" id="PF00465">
    <property type="entry name" value="Fe-ADH"/>
    <property type="match status" value="1"/>
</dbReference>
<dbReference type="KEGG" id="clt:CM240_0125"/>
<evidence type="ECO:0000259" key="3">
    <source>
        <dbReference type="Pfam" id="PF00465"/>
    </source>
</evidence>
<dbReference type="InterPro" id="IPR039697">
    <property type="entry name" value="Alcohol_dehydrogenase_Fe"/>
</dbReference>
<organism evidence="5 6">
    <name type="scientific">Clostridium bornimense</name>
    <dbReference type="NCBI Taxonomy" id="1216932"/>
    <lineage>
        <taxon>Bacteria</taxon>
        <taxon>Bacillati</taxon>
        <taxon>Bacillota</taxon>
        <taxon>Clostridia</taxon>
        <taxon>Eubacteriales</taxon>
        <taxon>Clostridiaceae</taxon>
        <taxon>Clostridium</taxon>
    </lineage>
</organism>
<protein>
    <submittedName>
        <fullName evidence="5">Iron-containing alcohol dehydrogenase</fullName>
        <ecNumber evidence="5">1.1.1.1</ecNumber>
    </submittedName>
</protein>
<dbReference type="GO" id="GO:0004022">
    <property type="term" value="F:alcohol dehydrogenase (NAD+) activity"/>
    <property type="evidence" value="ECO:0007669"/>
    <property type="project" value="UniProtKB-EC"/>
</dbReference>
<feature type="domain" description="Fe-containing alcohol dehydrogenase-like C-terminal" evidence="4">
    <location>
        <begin position="202"/>
        <end position="398"/>
    </location>
</feature>
<feature type="domain" description="Alcohol dehydrogenase iron-type/glycerol dehydrogenase GldA" evidence="3">
    <location>
        <begin position="19"/>
        <end position="189"/>
    </location>
</feature>
<comment type="similarity">
    <text evidence="1">Belongs to the iron-containing alcohol dehydrogenase family.</text>
</comment>
<gene>
    <name evidence="5" type="ORF">CM240_0125</name>
</gene>
<dbReference type="PANTHER" id="PTHR11496:SF102">
    <property type="entry name" value="ALCOHOL DEHYDROGENASE 4"/>
    <property type="match status" value="1"/>
</dbReference>
<proteinExistence type="inferred from homology"/>
<evidence type="ECO:0000259" key="4">
    <source>
        <dbReference type="Pfam" id="PF25137"/>
    </source>
</evidence>
<evidence type="ECO:0000313" key="5">
    <source>
        <dbReference type="EMBL" id="CDM67304.1"/>
    </source>
</evidence>
<name>W6RUK2_9CLOT</name>
<reference evidence="5 6" key="1">
    <citation type="submission" date="2013-11" db="EMBL/GenBank/DDBJ databases">
        <title>Complete genome sequence of Clostridum sp. M2/40.</title>
        <authorList>
            <person name="Wibberg D."/>
            <person name="Puehler A."/>
            <person name="Schlueter A."/>
        </authorList>
    </citation>
    <scope>NUCLEOTIDE SEQUENCE [LARGE SCALE GENOMIC DNA]</scope>
    <source>
        <strain evidence="6">M2/40</strain>
    </source>
</reference>
<dbReference type="FunFam" id="3.40.50.1970:FF:000003">
    <property type="entry name" value="Alcohol dehydrogenase, iron-containing"/>
    <property type="match status" value="1"/>
</dbReference>
<dbReference type="Pfam" id="PF25137">
    <property type="entry name" value="ADH_Fe_C"/>
    <property type="match status" value="1"/>
</dbReference>
<dbReference type="GO" id="GO:0046872">
    <property type="term" value="F:metal ion binding"/>
    <property type="evidence" value="ECO:0007669"/>
    <property type="project" value="InterPro"/>
</dbReference>
<dbReference type="CDD" id="cd08186">
    <property type="entry name" value="Fe-ADH-like"/>
    <property type="match status" value="1"/>
</dbReference>
<dbReference type="eggNOG" id="COG1454">
    <property type="taxonomic scope" value="Bacteria"/>
</dbReference>
<dbReference type="EMBL" id="HG917868">
    <property type="protein sequence ID" value="CDM67304.1"/>
    <property type="molecule type" value="Genomic_DNA"/>
</dbReference>
<dbReference type="RefSeq" id="WP_044035780.1">
    <property type="nucleotide sequence ID" value="NZ_HG917868.1"/>
</dbReference>
<dbReference type="InterPro" id="IPR056798">
    <property type="entry name" value="ADH_Fe_C"/>
</dbReference>
<keyword evidence="2 5" id="KW-0560">Oxidoreductase</keyword>
<dbReference type="STRING" id="1216932.CM240_0125"/>
<evidence type="ECO:0000256" key="2">
    <source>
        <dbReference type="ARBA" id="ARBA00023002"/>
    </source>
</evidence>
<dbReference type="InterPro" id="IPR045910">
    <property type="entry name" value="AdhA-like"/>
</dbReference>
<evidence type="ECO:0000256" key="1">
    <source>
        <dbReference type="ARBA" id="ARBA00007358"/>
    </source>
</evidence>
<dbReference type="Gene3D" id="3.40.50.1970">
    <property type="match status" value="1"/>
</dbReference>
<dbReference type="PATRIC" id="fig|1216932.3.peg.111"/>